<keyword evidence="3" id="KW-1185">Reference proteome</keyword>
<evidence type="ECO:0000256" key="1">
    <source>
        <dbReference type="SAM" id="MobiDB-lite"/>
    </source>
</evidence>
<name>A0A3P8LAL7_9TREM</name>
<feature type="region of interest" description="Disordered" evidence="1">
    <location>
        <begin position="1"/>
        <end position="45"/>
    </location>
</feature>
<evidence type="ECO:0000313" key="3">
    <source>
        <dbReference type="Proteomes" id="UP000272942"/>
    </source>
</evidence>
<evidence type="ECO:0000313" key="2">
    <source>
        <dbReference type="EMBL" id="VDP94733.1"/>
    </source>
</evidence>
<organism evidence="2 3">
    <name type="scientific">Echinostoma caproni</name>
    <dbReference type="NCBI Taxonomy" id="27848"/>
    <lineage>
        <taxon>Eukaryota</taxon>
        <taxon>Metazoa</taxon>
        <taxon>Spiralia</taxon>
        <taxon>Lophotrochozoa</taxon>
        <taxon>Platyhelminthes</taxon>
        <taxon>Trematoda</taxon>
        <taxon>Digenea</taxon>
        <taxon>Plagiorchiida</taxon>
        <taxon>Echinostomata</taxon>
        <taxon>Echinostomatoidea</taxon>
        <taxon>Echinostomatidae</taxon>
        <taxon>Echinostoma</taxon>
    </lineage>
</organism>
<dbReference type="Proteomes" id="UP000272942">
    <property type="component" value="Unassembled WGS sequence"/>
</dbReference>
<protein>
    <submittedName>
        <fullName evidence="2">Uncharacterized protein</fullName>
    </submittedName>
</protein>
<sequence>MDDDVDDDDEDDDADDSDDDGDDFGYIGVARNLHTSGSYPSTSRV</sequence>
<gene>
    <name evidence="2" type="ORF">ECPE_LOCUS17441</name>
</gene>
<feature type="compositionally biased region" description="Polar residues" evidence="1">
    <location>
        <begin position="33"/>
        <end position="45"/>
    </location>
</feature>
<dbReference type="EMBL" id="UZAN01069314">
    <property type="protein sequence ID" value="VDP94733.1"/>
    <property type="molecule type" value="Genomic_DNA"/>
</dbReference>
<feature type="compositionally biased region" description="Acidic residues" evidence="1">
    <location>
        <begin position="1"/>
        <end position="23"/>
    </location>
</feature>
<accession>A0A3P8LAL7</accession>
<dbReference type="AlphaFoldDB" id="A0A3P8LAL7"/>
<proteinExistence type="predicted"/>
<reference evidence="2 3" key="1">
    <citation type="submission" date="2018-11" db="EMBL/GenBank/DDBJ databases">
        <authorList>
            <consortium name="Pathogen Informatics"/>
        </authorList>
    </citation>
    <scope>NUCLEOTIDE SEQUENCE [LARGE SCALE GENOMIC DNA]</scope>
    <source>
        <strain evidence="2 3">Egypt</strain>
    </source>
</reference>